<feature type="region of interest" description="Disordered" evidence="1">
    <location>
        <begin position="1"/>
        <end position="20"/>
    </location>
</feature>
<gene>
    <name evidence="3" type="ORF">LQ327_16565</name>
</gene>
<dbReference type="Proteomes" id="UP001199469">
    <property type="component" value="Unassembled WGS sequence"/>
</dbReference>
<feature type="domain" description="Metallo-beta-lactamase" evidence="2">
    <location>
        <begin position="89"/>
        <end position="284"/>
    </location>
</feature>
<evidence type="ECO:0000256" key="1">
    <source>
        <dbReference type="SAM" id="MobiDB-lite"/>
    </source>
</evidence>
<name>A0ABS8P9P1_9PSEU</name>
<accession>A0ABS8P9P1</accession>
<comment type="caution">
    <text evidence="3">The sequence shown here is derived from an EMBL/GenBank/DDBJ whole genome shotgun (WGS) entry which is preliminary data.</text>
</comment>
<keyword evidence="4" id="KW-1185">Reference proteome</keyword>
<dbReference type="Pfam" id="PF12706">
    <property type="entry name" value="Lactamase_B_2"/>
    <property type="match status" value="1"/>
</dbReference>
<dbReference type="PIRSF" id="PIRSF038896">
    <property type="entry name" value="NAPE-PLD"/>
    <property type="match status" value="1"/>
</dbReference>
<protein>
    <submittedName>
        <fullName evidence="3">MBL fold metallo-hydrolase</fullName>
    </submittedName>
</protein>
<evidence type="ECO:0000313" key="4">
    <source>
        <dbReference type="Proteomes" id="UP001199469"/>
    </source>
</evidence>
<reference evidence="3 4" key="1">
    <citation type="submission" date="2021-11" db="EMBL/GenBank/DDBJ databases">
        <title>Draft genome sequence of Actinomycetospora sp. SF1 isolated from the rhizosphere soil.</title>
        <authorList>
            <person name="Duangmal K."/>
            <person name="Chantavorakit T."/>
        </authorList>
    </citation>
    <scope>NUCLEOTIDE SEQUENCE [LARGE SCALE GENOMIC DNA]</scope>
    <source>
        <strain evidence="3 4">TBRC 5722</strain>
    </source>
</reference>
<feature type="compositionally biased region" description="Basic and acidic residues" evidence="1">
    <location>
        <begin position="9"/>
        <end position="20"/>
    </location>
</feature>
<sequence length="328" mass="36065">MAGLLNRAGADRTGEPAPPDFRHRLDSHLLGPLGALQLWWSFPRDEVARRDAVTVPVAADAPLPEPVAGTLGITWLGHASTLLYVDGVTVLVDPVLSPGIPGAARRLTPPGRTVEELPPVDAVLLSHDHYDHLDVRTLARLPRSTRMLAGLNTGPFLRARGFTDVTELDWWSSVTLSGRTGPVSVEFVPARHWSRRTATDTCRRLWGGWVVTGSDGRAIYHAGDTAYGPFLSRIAARHRRLEIAALPVGAYRPRALLRSVHMDPTEAVRAAGTLRARRMVPVHWGTFVLSGEPVLEPLEQTRREWRRTGRDRADLWDLPIGGSRVVTP</sequence>
<proteinExistence type="predicted"/>
<dbReference type="RefSeq" id="WP_230735614.1">
    <property type="nucleotide sequence ID" value="NZ_JAJNDB010000003.1"/>
</dbReference>
<dbReference type="InterPro" id="IPR036866">
    <property type="entry name" value="RibonucZ/Hydroxyglut_hydro"/>
</dbReference>
<dbReference type="InterPro" id="IPR024884">
    <property type="entry name" value="NAPE-PLD"/>
</dbReference>
<dbReference type="Gene3D" id="3.60.15.10">
    <property type="entry name" value="Ribonuclease Z/Hydroxyacylglutathione hydrolase-like"/>
    <property type="match status" value="1"/>
</dbReference>
<dbReference type="InterPro" id="IPR001279">
    <property type="entry name" value="Metallo-B-lactamas"/>
</dbReference>
<dbReference type="PANTHER" id="PTHR15032">
    <property type="entry name" value="N-ACYL-PHOSPHATIDYLETHANOLAMINE-HYDROLYZING PHOSPHOLIPASE D"/>
    <property type="match status" value="1"/>
</dbReference>
<dbReference type="PANTHER" id="PTHR15032:SF36">
    <property type="entry name" value="METALLO-BETA-LACTAMASE DOMAIN-CONTAINING PROTEIN"/>
    <property type="match status" value="1"/>
</dbReference>
<evidence type="ECO:0000259" key="2">
    <source>
        <dbReference type="Pfam" id="PF12706"/>
    </source>
</evidence>
<dbReference type="EMBL" id="JAJNDB010000003">
    <property type="protein sequence ID" value="MCD2194986.1"/>
    <property type="molecule type" value="Genomic_DNA"/>
</dbReference>
<evidence type="ECO:0000313" key="3">
    <source>
        <dbReference type="EMBL" id="MCD2194986.1"/>
    </source>
</evidence>
<dbReference type="SUPFAM" id="SSF56281">
    <property type="entry name" value="Metallo-hydrolase/oxidoreductase"/>
    <property type="match status" value="1"/>
</dbReference>
<organism evidence="3 4">
    <name type="scientific">Actinomycetospora endophytica</name>
    <dbReference type="NCBI Taxonomy" id="2291215"/>
    <lineage>
        <taxon>Bacteria</taxon>
        <taxon>Bacillati</taxon>
        <taxon>Actinomycetota</taxon>
        <taxon>Actinomycetes</taxon>
        <taxon>Pseudonocardiales</taxon>
        <taxon>Pseudonocardiaceae</taxon>
        <taxon>Actinomycetospora</taxon>
    </lineage>
</organism>